<proteinExistence type="inferred from homology"/>
<dbReference type="SUPFAM" id="SSF52540">
    <property type="entry name" value="P-loop containing nucleoside triphosphate hydrolases"/>
    <property type="match status" value="1"/>
</dbReference>
<organism evidence="5 6">
    <name type="scientific">Ensete ventricosum</name>
    <name type="common">Abyssinian banana</name>
    <name type="synonym">Musa ensete</name>
    <dbReference type="NCBI Taxonomy" id="4639"/>
    <lineage>
        <taxon>Eukaryota</taxon>
        <taxon>Viridiplantae</taxon>
        <taxon>Streptophyta</taxon>
        <taxon>Embryophyta</taxon>
        <taxon>Tracheophyta</taxon>
        <taxon>Spermatophyta</taxon>
        <taxon>Magnoliopsida</taxon>
        <taxon>Liliopsida</taxon>
        <taxon>Zingiberales</taxon>
        <taxon>Musaceae</taxon>
        <taxon>Ensete</taxon>
    </lineage>
</organism>
<comment type="similarity">
    <text evidence="1 3">Belongs to the sulfotransferase 1 family.</text>
</comment>
<dbReference type="AlphaFoldDB" id="A0A427A5W5"/>
<name>A0A427A5W5_ENSVE</name>
<evidence type="ECO:0000256" key="2">
    <source>
        <dbReference type="ARBA" id="ARBA00022679"/>
    </source>
</evidence>
<protein>
    <recommendedName>
        <fullName evidence="3">Sulfotransferase</fullName>
        <ecNumber evidence="3">2.8.2.-</ecNumber>
    </recommendedName>
</protein>
<accession>A0A427A5W5</accession>
<dbReference type="PANTHER" id="PTHR11783">
    <property type="entry name" value="SULFOTRANSFERASE SULT"/>
    <property type="match status" value="1"/>
</dbReference>
<dbReference type="Gene3D" id="3.40.50.300">
    <property type="entry name" value="P-loop containing nucleotide triphosphate hydrolases"/>
    <property type="match status" value="2"/>
</dbReference>
<dbReference type="GO" id="GO:0008146">
    <property type="term" value="F:sulfotransferase activity"/>
    <property type="evidence" value="ECO:0007669"/>
    <property type="project" value="InterPro"/>
</dbReference>
<evidence type="ECO:0000256" key="3">
    <source>
        <dbReference type="RuleBase" id="RU361155"/>
    </source>
</evidence>
<dbReference type="EC" id="2.8.2.-" evidence="3"/>
<reference evidence="5 6" key="1">
    <citation type="journal article" date="2014" name="Agronomy (Basel)">
        <title>A Draft Genome Sequence for Ensete ventricosum, the Drought-Tolerant Tree Against Hunger.</title>
        <authorList>
            <person name="Harrison J."/>
            <person name="Moore K.A."/>
            <person name="Paszkiewicz K."/>
            <person name="Jones T."/>
            <person name="Grant M."/>
            <person name="Ambacheew D."/>
            <person name="Muzemil S."/>
            <person name="Studholme D.J."/>
        </authorList>
    </citation>
    <scope>NUCLEOTIDE SEQUENCE [LARGE SCALE GENOMIC DNA]</scope>
</reference>
<sequence length="202" mass="23003">MSKSIRVGDYFSSHLREKKVMENTEEGLPGDQESHHDLVSSLPLEEGMSPVRLRKYQGVWMPEYFLVGIMNAQRYFKARPTDILLASYPQTGLYGSTALGYWNEKTQTPGRVLFWKYEEMLEDPMGTLTRLAEFMGCPFTVEELRVGVPAEIVSLCSFANLRDLGVQQNRRISPGGGFVTTESYYRKRNSRGLEEPSQSRDG</sequence>
<comment type="caution">
    <text evidence="5">The sequence shown here is derived from an EMBL/GenBank/DDBJ whole genome shotgun (WGS) entry which is preliminary data.</text>
</comment>
<dbReference type="EMBL" id="AMZH03003646">
    <property type="protein sequence ID" value="RRT71649.1"/>
    <property type="molecule type" value="Genomic_DNA"/>
</dbReference>
<dbReference type="InterPro" id="IPR027417">
    <property type="entry name" value="P-loop_NTPase"/>
</dbReference>
<gene>
    <name evidence="5" type="ORF">B296_00012155</name>
</gene>
<evidence type="ECO:0000256" key="1">
    <source>
        <dbReference type="ARBA" id="ARBA00005771"/>
    </source>
</evidence>
<evidence type="ECO:0000259" key="4">
    <source>
        <dbReference type="Pfam" id="PF00685"/>
    </source>
</evidence>
<dbReference type="InterPro" id="IPR000863">
    <property type="entry name" value="Sulfotransferase_dom"/>
</dbReference>
<dbReference type="Proteomes" id="UP000287651">
    <property type="component" value="Unassembled WGS sequence"/>
</dbReference>
<feature type="domain" description="Sulfotransferase" evidence="4">
    <location>
        <begin position="90"/>
        <end position="187"/>
    </location>
</feature>
<evidence type="ECO:0000313" key="5">
    <source>
        <dbReference type="EMBL" id="RRT71649.1"/>
    </source>
</evidence>
<dbReference type="Pfam" id="PF00685">
    <property type="entry name" value="Sulfotransfer_1"/>
    <property type="match status" value="1"/>
</dbReference>
<evidence type="ECO:0000313" key="6">
    <source>
        <dbReference type="Proteomes" id="UP000287651"/>
    </source>
</evidence>
<keyword evidence="2 3" id="KW-0808">Transferase</keyword>